<comment type="catalytic activity">
    <reaction evidence="3">
        <text>5,6-dihydrouracil + H2O = 3-(carbamoylamino)propanoate + H(+)</text>
        <dbReference type="Rhea" id="RHEA:16121"/>
        <dbReference type="ChEBI" id="CHEBI:11892"/>
        <dbReference type="ChEBI" id="CHEBI:15377"/>
        <dbReference type="ChEBI" id="CHEBI:15378"/>
        <dbReference type="ChEBI" id="CHEBI:15901"/>
        <dbReference type="EC" id="3.5.2.2"/>
    </reaction>
</comment>
<evidence type="ECO:0000313" key="8">
    <source>
        <dbReference type="Proteomes" id="UP000682733"/>
    </source>
</evidence>
<dbReference type="PANTHER" id="PTHR11647">
    <property type="entry name" value="HYDRANTOINASE/DIHYDROPYRIMIDINASE FAMILY MEMBER"/>
    <property type="match status" value="1"/>
</dbReference>
<feature type="domain" description="Amidohydrolase-related" evidence="5">
    <location>
        <begin position="111"/>
        <end position="232"/>
    </location>
</feature>
<gene>
    <name evidence="6" type="ORF">OVA965_LOCUS36589</name>
    <name evidence="7" type="ORF">TMI583_LOCUS37605</name>
</gene>
<evidence type="ECO:0000313" key="7">
    <source>
        <dbReference type="EMBL" id="CAF4282162.1"/>
    </source>
</evidence>
<dbReference type="EMBL" id="CAJOBA010055288">
    <property type="protein sequence ID" value="CAF4282162.1"/>
    <property type="molecule type" value="Genomic_DNA"/>
</dbReference>
<dbReference type="InterPro" id="IPR050378">
    <property type="entry name" value="Metallo-dep_Hydrolases_sf"/>
</dbReference>
<dbReference type="Pfam" id="PF01979">
    <property type="entry name" value="Amidohydro_1"/>
    <property type="match status" value="1"/>
</dbReference>
<comment type="similarity">
    <text evidence="2">Belongs to the metallo-dependent hydrolases superfamily. Hydantoinase/dihydropyrimidinase family.</text>
</comment>
<proteinExistence type="inferred from homology"/>
<dbReference type="Proteomes" id="UP000682733">
    <property type="component" value="Unassembled WGS sequence"/>
</dbReference>
<protein>
    <recommendedName>
        <fullName evidence="4">dihydropyrimidinase</fullName>
        <ecNumber evidence="4">3.5.2.2</ecNumber>
    </recommendedName>
</protein>
<evidence type="ECO:0000256" key="2">
    <source>
        <dbReference type="ARBA" id="ARBA00008829"/>
    </source>
</evidence>
<name>A0A8S2TDJ5_9BILA</name>
<dbReference type="AlphaFoldDB" id="A0A8S2TDJ5"/>
<dbReference type="SUPFAM" id="SSF51556">
    <property type="entry name" value="Metallo-dependent hydrolases"/>
    <property type="match status" value="1"/>
</dbReference>
<evidence type="ECO:0000256" key="4">
    <source>
        <dbReference type="ARBA" id="ARBA00039113"/>
    </source>
</evidence>
<dbReference type="InterPro" id="IPR032466">
    <property type="entry name" value="Metal_Hydrolase"/>
</dbReference>
<dbReference type="Gene3D" id="3.20.20.140">
    <property type="entry name" value="Metal-dependent hydrolases"/>
    <property type="match status" value="1"/>
</dbReference>
<dbReference type="InterPro" id="IPR006680">
    <property type="entry name" value="Amidohydro-rel"/>
</dbReference>
<dbReference type="PANTHER" id="PTHR11647:SF1">
    <property type="entry name" value="COLLAPSIN RESPONSE MEDIATOR PROTEIN"/>
    <property type="match status" value="1"/>
</dbReference>
<evidence type="ECO:0000259" key="5">
    <source>
        <dbReference type="Pfam" id="PF01979"/>
    </source>
</evidence>
<feature type="non-terminal residue" evidence="7">
    <location>
        <position position="1"/>
    </location>
</feature>
<dbReference type="GO" id="GO:0004157">
    <property type="term" value="F:dihydropyrimidinase activity"/>
    <property type="evidence" value="ECO:0007669"/>
    <property type="project" value="UniProtKB-EC"/>
</dbReference>
<evidence type="ECO:0000256" key="3">
    <source>
        <dbReference type="ARBA" id="ARBA00036696"/>
    </source>
</evidence>
<evidence type="ECO:0000313" key="6">
    <source>
        <dbReference type="EMBL" id="CAF1493044.1"/>
    </source>
</evidence>
<organism evidence="7 8">
    <name type="scientific">Didymodactylos carnosus</name>
    <dbReference type="NCBI Taxonomy" id="1234261"/>
    <lineage>
        <taxon>Eukaryota</taxon>
        <taxon>Metazoa</taxon>
        <taxon>Spiralia</taxon>
        <taxon>Gnathifera</taxon>
        <taxon>Rotifera</taxon>
        <taxon>Eurotatoria</taxon>
        <taxon>Bdelloidea</taxon>
        <taxon>Philodinida</taxon>
        <taxon>Philodinidae</taxon>
        <taxon>Didymodactylos</taxon>
    </lineage>
</organism>
<comment type="cofactor">
    <cofactor evidence="1">
        <name>Zn(2+)</name>
        <dbReference type="ChEBI" id="CHEBI:29105"/>
    </cofactor>
</comment>
<comment type="caution">
    <text evidence="7">The sequence shown here is derived from an EMBL/GenBank/DDBJ whole genome shotgun (WGS) entry which is preliminary data.</text>
</comment>
<dbReference type="Proteomes" id="UP000677228">
    <property type="component" value="Unassembled WGS sequence"/>
</dbReference>
<dbReference type="EC" id="3.5.2.2" evidence="4"/>
<accession>A0A8S2TDJ5</accession>
<dbReference type="EMBL" id="CAJNOK010033321">
    <property type="protein sequence ID" value="CAF1493044.1"/>
    <property type="molecule type" value="Genomic_DNA"/>
</dbReference>
<reference evidence="7" key="1">
    <citation type="submission" date="2021-02" db="EMBL/GenBank/DDBJ databases">
        <authorList>
            <person name="Nowell W R."/>
        </authorList>
    </citation>
    <scope>NUCLEOTIDE SEQUENCE</scope>
</reference>
<evidence type="ECO:0000256" key="1">
    <source>
        <dbReference type="ARBA" id="ARBA00001947"/>
    </source>
</evidence>
<sequence length="256" mass="28922">EKAIDEVVPFQHLLLVDKVIGAGEIALSDHRSSWPNFDELVHLISDARVSGMLSGKAGVIHFHLGSSPSRLDLLWKILNETTIPIRQMYLTHMASRGELLIDEAKRWLKQGGVCDFTADSDEQNETATIDTLNTFRNQKLPLSQITVSSDAYGSLPEYDREGRLISYGMSLPVFTLKTIQNLVLKYQWPIEEAIQFSTANPAKYLNFNKKGFIAIDYDADILILNQTDLTPLYVLGKGQILKTPTWIKRDMFEHIS</sequence>